<dbReference type="PANTHER" id="PTHR42781">
    <property type="entry name" value="SPERMIDINE/PUTRESCINE IMPORT ATP-BINDING PROTEIN POTA"/>
    <property type="match status" value="1"/>
</dbReference>
<dbReference type="Pfam" id="PF00005">
    <property type="entry name" value="ABC_tran"/>
    <property type="match status" value="1"/>
</dbReference>
<dbReference type="EMBL" id="UFQQ01000013">
    <property type="protein sequence ID" value="SSW91655.1"/>
    <property type="molecule type" value="Genomic_DNA"/>
</dbReference>
<comment type="function">
    <text evidence="5">Involved in beta-(1--&gt;2)glucan export. Transmembrane domains (TMD) form a pore in the inner membrane and the ATP-binding domain (NBD) is responsible for energy generation.</text>
</comment>
<evidence type="ECO:0000313" key="10">
    <source>
        <dbReference type="Proteomes" id="UP000252631"/>
    </source>
</evidence>
<reference evidence="8 11" key="2">
    <citation type="submission" date="2018-07" db="EMBL/GenBank/DDBJ databases">
        <title>Genomic Encyclopedia of Archaeal and Bacterial Type Strains, Phase II (KMG-II): from individual species to whole genera.</title>
        <authorList>
            <person name="Goeker M."/>
        </authorList>
    </citation>
    <scope>NUCLEOTIDE SEQUENCE [LARGE SCALE GENOMIC DNA]</scope>
    <source>
        <strain evidence="8 11">JA575</strain>
    </source>
</reference>
<evidence type="ECO:0000313" key="8">
    <source>
        <dbReference type="EMBL" id="RED31983.1"/>
    </source>
</evidence>
<organism evidence="9 10">
    <name type="scientific">Rhodopseudomonas pentothenatexigens</name>
    <dbReference type="NCBI Taxonomy" id="999699"/>
    <lineage>
        <taxon>Bacteria</taxon>
        <taxon>Pseudomonadati</taxon>
        <taxon>Pseudomonadota</taxon>
        <taxon>Alphaproteobacteria</taxon>
        <taxon>Hyphomicrobiales</taxon>
        <taxon>Nitrobacteraceae</taxon>
        <taxon>Rhodopseudomonas</taxon>
    </lineage>
</organism>
<feature type="region of interest" description="Disordered" evidence="6">
    <location>
        <begin position="241"/>
        <end position="263"/>
    </location>
</feature>
<dbReference type="InterPro" id="IPR003593">
    <property type="entry name" value="AAA+_ATPase"/>
</dbReference>
<evidence type="ECO:0000313" key="9">
    <source>
        <dbReference type="EMBL" id="SSW91655.1"/>
    </source>
</evidence>
<reference evidence="9 10" key="1">
    <citation type="submission" date="2017-08" db="EMBL/GenBank/DDBJ databases">
        <authorList>
            <person name="de Groot N.N."/>
        </authorList>
    </citation>
    <scope>NUCLEOTIDE SEQUENCE [LARGE SCALE GENOMIC DNA]</scope>
    <source>
        <strain evidence="9 10">JA575</strain>
    </source>
</reference>
<dbReference type="RefSeq" id="WP_013500911.1">
    <property type="nucleotide sequence ID" value="NZ_QRDT01000013.1"/>
</dbReference>
<dbReference type="EMBL" id="QRDT01000013">
    <property type="protein sequence ID" value="RED31983.1"/>
    <property type="molecule type" value="Genomic_DNA"/>
</dbReference>
<dbReference type="InterPro" id="IPR017871">
    <property type="entry name" value="ABC_transporter-like_CS"/>
</dbReference>
<dbReference type="PROSITE" id="PS00211">
    <property type="entry name" value="ABC_TRANSPORTER_1"/>
    <property type="match status" value="1"/>
</dbReference>
<dbReference type="OrthoDB" id="9802264at2"/>
<dbReference type="InterPro" id="IPR003439">
    <property type="entry name" value="ABC_transporter-like_ATP-bd"/>
</dbReference>
<dbReference type="Gene3D" id="3.40.50.300">
    <property type="entry name" value="P-loop containing nucleotide triphosphate hydrolases"/>
    <property type="match status" value="1"/>
</dbReference>
<dbReference type="Proteomes" id="UP000256343">
    <property type="component" value="Unassembled WGS sequence"/>
</dbReference>
<dbReference type="SMART" id="SM00382">
    <property type="entry name" value="AAA"/>
    <property type="match status" value="1"/>
</dbReference>
<keyword evidence="11" id="KW-1185">Reference proteome</keyword>
<dbReference type="InterPro" id="IPR050093">
    <property type="entry name" value="ABC_SmlMolc_Importer"/>
</dbReference>
<dbReference type="AlphaFoldDB" id="A0A336JPJ4"/>
<dbReference type="GO" id="GO:0005524">
    <property type="term" value="F:ATP binding"/>
    <property type="evidence" value="ECO:0007669"/>
    <property type="project" value="UniProtKB-KW"/>
</dbReference>
<evidence type="ECO:0000256" key="3">
    <source>
        <dbReference type="ARBA" id="ARBA00022741"/>
    </source>
</evidence>
<keyword evidence="4 9" id="KW-0067">ATP-binding</keyword>
<dbReference type="Proteomes" id="UP000252631">
    <property type="component" value="Unassembled WGS sequence"/>
</dbReference>
<evidence type="ECO:0000256" key="4">
    <source>
        <dbReference type="ARBA" id="ARBA00022840"/>
    </source>
</evidence>
<dbReference type="CDD" id="cd03293">
    <property type="entry name" value="ABC_NrtD_SsuB_transporters"/>
    <property type="match status" value="1"/>
</dbReference>
<name>A0A336JPJ4_9BRAD</name>
<evidence type="ECO:0000313" key="11">
    <source>
        <dbReference type="Proteomes" id="UP000256343"/>
    </source>
</evidence>
<dbReference type="InterPro" id="IPR027417">
    <property type="entry name" value="P-loop_NTPase"/>
</dbReference>
<feature type="domain" description="ABC transporter" evidence="7">
    <location>
        <begin position="4"/>
        <end position="241"/>
    </location>
</feature>
<evidence type="ECO:0000256" key="1">
    <source>
        <dbReference type="ARBA" id="ARBA00005417"/>
    </source>
</evidence>
<evidence type="ECO:0000259" key="7">
    <source>
        <dbReference type="PROSITE" id="PS50893"/>
    </source>
</evidence>
<gene>
    <name evidence="8" type="ORF">BJ125_11375</name>
    <name evidence="9" type="ORF">SAMN05892882_11375</name>
</gene>
<dbReference type="GO" id="GO:0016887">
    <property type="term" value="F:ATP hydrolysis activity"/>
    <property type="evidence" value="ECO:0007669"/>
    <property type="project" value="InterPro"/>
</dbReference>
<feature type="compositionally biased region" description="Basic and acidic residues" evidence="6">
    <location>
        <begin position="246"/>
        <end position="263"/>
    </location>
</feature>
<comment type="similarity">
    <text evidence="1">Belongs to the ABC transporter superfamily.</text>
</comment>
<accession>A0A336JPJ4</accession>
<proteinExistence type="inferred from homology"/>
<dbReference type="SUPFAM" id="SSF52540">
    <property type="entry name" value="P-loop containing nucleoside triphosphate hydrolases"/>
    <property type="match status" value="1"/>
</dbReference>
<dbReference type="PROSITE" id="PS50893">
    <property type="entry name" value="ABC_TRANSPORTER_2"/>
    <property type="match status" value="1"/>
</dbReference>
<evidence type="ECO:0000256" key="6">
    <source>
        <dbReference type="SAM" id="MobiDB-lite"/>
    </source>
</evidence>
<evidence type="ECO:0000256" key="2">
    <source>
        <dbReference type="ARBA" id="ARBA00022448"/>
    </source>
</evidence>
<protein>
    <submittedName>
        <fullName evidence="9">NitT/TauT family transport system ATP-binding protein</fullName>
    </submittedName>
</protein>
<keyword evidence="3" id="KW-0547">Nucleotide-binding</keyword>
<dbReference type="PANTHER" id="PTHR42781:SF4">
    <property type="entry name" value="SPERMIDINE_PUTRESCINE IMPORT ATP-BINDING PROTEIN POTA"/>
    <property type="match status" value="1"/>
</dbReference>
<sequence length="263" mass="29610">MSAIRFDNVWKEYGDHIVLERITLDVAPRAFVALVGPSGCGKTTFLRMLLGEETPTRGRILIDGRPMPSEPDADRGVVFQRYSVFPHLTVLDNVLFGRELQQSRLLGRLFGRARREATEQALALLDEVGLKGHEHKYPASLSGGMQQRLALAQAIMRGPKILLLDEPFGALDPGIRADIHVLMKRLWNETELTVVMVTHDLSEAFSLATRVIAFERNRNRPEERERYGATISRDLEIFPRRIAQPRTDHPIRSGRDDPAAQGA</sequence>
<evidence type="ECO:0000256" key="5">
    <source>
        <dbReference type="ARBA" id="ARBA00024722"/>
    </source>
</evidence>
<keyword evidence="2" id="KW-0813">Transport</keyword>